<protein>
    <submittedName>
        <fullName evidence="3">Uncharacterized protein</fullName>
    </submittedName>
</protein>
<dbReference type="InterPro" id="IPR029028">
    <property type="entry name" value="Alpha/beta_knot_MTases"/>
</dbReference>
<evidence type="ECO:0000256" key="1">
    <source>
        <dbReference type="ARBA" id="ARBA00009841"/>
    </source>
</evidence>
<feature type="compositionally biased region" description="Basic and acidic residues" evidence="2">
    <location>
        <begin position="1"/>
        <end position="18"/>
    </location>
</feature>
<dbReference type="CDD" id="cd18086">
    <property type="entry name" value="HsC9orf114-like"/>
    <property type="match status" value="1"/>
</dbReference>
<dbReference type="PANTHER" id="PTHR12150">
    <property type="entry name" value="CLASS IV SAM-BINDING METHYLTRANSFERASE-RELATED"/>
    <property type="match status" value="1"/>
</dbReference>
<dbReference type="SUPFAM" id="SSF75217">
    <property type="entry name" value="alpha/beta knot"/>
    <property type="match status" value="1"/>
</dbReference>
<comment type="similarity">
    <text evidence="1">Belongs to the class IV-like SAM-binding methyltransferase superfamily.</text>
</comment>
<evidence type="ECO:0000256" key="2">
    <source>
        <dbReference type="SAM" id="MobiDB-lite"/>
    </source>
</evidence>
<organism evidence="3 4">
    <name type="scientific">Anopheles arabiensis</name>
    <name type="common">Mosquito</name>
    <dbReference type="NCBI Taxonomy" id="7173"/>
    <lineage>
        <taxon>Eukaryota</taxon>
        <taxon>Metazoa</taxon>
        <taxon>Ecdysozoa</taxon>
        <taxon>Arthropoda</taxon>
        <taxon>Hexapoda</taxon>
        <taxon>Insecta</taxon>
        <taxon>Pterygota</taxon>
        <taxon>Neoptera</taxon>
        <taxon>Endopterygota</taxon>
        <taxon>Diptera</taxon>
        <taxon>Nematocera</taxon>
        <taxon>Culicoidea</taxon>
        <taxon>Culicidae</taxon>
        <taxon>Anophelinae</taxon>
        <taxon>Anopheles</taxon>
    </lineage>
</organism>
<keyword evidence="4" id="KW-1185">Reference proteome</keyword>
<dbReference type="AlphaFoldDB" id="A0A182I3I9"/>
<name>A0A182I3I9_ANOAR</name>
<evidence type="ECO:0000313" key="4">
    <source>
        <dbReference type="Proteomes" id="UP000075840"/>
    </source>
</evidence>
<dbReference type="InterPro" id="IPR029026">
    <property type="entry name" value="tRNA_m1G_MTases_N"/>
</dbReference>
<feature type="region of interest" description="Disordered" evidence="2">
    <location>
        <begin position="399"/>
        <end position="439"/>
    </location>
</feature>
<sequence length="439" mass="49232">MKVNEKKRLTEREKMERRERKRHKRHDRLLDRVKQEFEDVEREKAGMAEVEVTPVAEAEYVSTVSIAVPGSIMDNAQSPELRTYLAGQIARAACIFQVDEVIVFDDCGSSNQLTDKLGTIQTNEGSTSARRCCIQLARILQYLECPQYLRKYFFPLHNDLKFTGLLNPLDSQHHLRQQSEFVFREGIVTTKPTKGNKPGAFVNVGLLNDVLVDTKLDPNLRVTVKLPAGADLKSKKLRGKVVPPSQPRQETGIYWGYTVRIANSLSQVFTKSPYKGGYDMTIGTSDRGKNVHELQPASLSYQHALIVFGGVLGLEPALDNDQKLNVDTVEDLFEEYLNTVPTQGSRTIRTEEAILISMAALGDKLKPVNAPKPFTSFEAIPQSQDTGIKQYAFNEKRTKVDPMEALKSGRPVPIARPNVEISQPAPPPVDKYGDMSRFD</sequence>
<dbReference type="InterPro" id="IPR003750">
    <property type="entry name" value="Put_MeTrfase-C9orf114-like"/>
</dbReference>
<dbReference type="PANTHER" id="PTHR12150:SF13">
    <property type="entry name" value="METHYLTRANSFERASE C9ORF114-RELATED"/>
    <property type="match status" value="1"/>
</dbReference>
<dbReference type="GeneID" id="120897692"/>
<dbReference type="RefSeq" id="XP_040158664.1">
    <property type="nucleotide sequence ID" value="XM_040302730.1"/>
</dbReference>
<dbReference type="Gene3D" id="2.40.50.140">
    <property type="entry name" value="Nucleic acid-binding proteins"/>
    <property type="match status" value="1"/>
</dbReference>
<dbReference type="Pfam" id="PF02598">
    <property type="entry name" value="Methyltrn_RNA_3"/>
    <property type="match status" value="1"/>
</dbReference>
<accession>A0A182I3I9</accession>
<proteinExistence type="inferred from homology"/>
<dbReference type="VEuPathDB" id="VectorBase:AARA008135"/>
<evidence type="ECO:0000313" key="3">
    <source>
        <dbReference type="EnsemblMetazoa" id="AARA008135-PA"/>
    </source>
</evidence>
<dbReference type="InterPro" id="IPR012340">
    <property type="entry name" value="NA-bd_OB-fold"/>
</dbReference>
<dbReference type="VEuPathDB" id="VectorBase:AARA21_007425"/>
<dbReference type="Gene3D" id="3.40.1280.10">
    <property type="match status" value="1"/>
</dbReference>
<dbReference type="SUPFAM" id="SSF50249">
    <property type="entry name" value="Nucleic acid-binding proteins"/>
    <property type="match status" value="1"/>
</dbReference>
<dbReference type="KEGG" id="aara:120897692"/>
<dbReference type="Proteomes" id="UP000075840">
    <property type="component" value="Unassembled WGS sequence"/>
</dbReference>
<dbReference type="EnsemblMetazoa" id="AARA008135-RA">
    <property type="protein sequence ID" value="AARA008135-PA"/>
    <property type="gene ID" value="AARA008135"/>
</dbReference>
<dbReference type="EMBL" id="APCN01000213">
    <property type="status" value="NOT_ANNOTATED_CDS"/>
    <property type="molecule type" value="Genomic_DNA"/>
</dbReference>
<feature type="region of interest" description="Disordered" evidence="2">
    <location>
        <begin position="1"/>
        <end position="27"/>
    </location>
</feature>
<reference evidence="3" key="1">
    <citation type="submission" date="2022-08" db="UniProtKB">
        <authorList>
            <consortium name="EnsemblMetazoa"/>
        </authorList>
    </citation>
    <scope>IDENTIFICATION</scope>
    <source>
        <strain evidence="3">Dongola</strain>
    </source>
</reference>